<dbReference type="PANTHER" id="PTHR37299">
    <property type="entry name" value="TRANSCRIPTIONAL REGULATOR-RELATED"/>
    <property type="match status" value="1"/>
</dbReference>
<dbReference type="Proteomes" id="UP001595916">
    <property type="component" value="Unassembled WGS sequence"/>
</dbReference>
<protein>
    <submittedName>
        <fullName evidence="2">LytTR family DNA-binding domain-containing protein</fullName>
    </submittedName>
</protein>
<reference evidence="3" key="1">
    <citation type="journal article" date="2019" name="Int. J. Syst. Evol. Microbiol.">
        <title>The Global Catalogue of Microorganisms (GCM) 10K type strain sequencing project: providing services to taxonomists for standard genome sequencing and annotation.</title>
        <authorList>
            <consortium name="The Broad Institute Genomics Platform"/>
            <consortium name="The Broad Institute Genome Sequencing Center for Infectious Disease"/>
            <person name="Wu L."/>
            <person name="Ma J."/>
        </authorList>
    </citation>
    <scope>NUCLEOTIDE SEQUENCE [LARGE SCALE GENOMIC DNA]</scope>
    <source>
        <strain evidence="3">CCUG 46385</strain>
    </source>
</reference>
<feature type="domain" description="HTH LytTR-type" evidence="1">
    <location>
        <begin position="44"/>
        <end position="147"/>
    </location>
</feature>
<dbReference type="PANTHER" id="PTHR37299:SF4">
    <property type="entry name" value="TRANSCRIPTIONAL REGULATOR"/>
    <property type="match status" value="1"/>
</dbReference>
<dbReference type="Pfam" id="PF04397">
    <property type="entry name" value="LytTR"/>
    <property type="match status" value="1"/>
</dbReference>
<dbReference type="SMART" id="SM00850">
    <property type="entry name" value="LytTR"/>
    <property type="match status" value="1"/>
</dbReference>
<dbReference type="PROSITE" id="PS50930">
    <property type="entry name" value="HTH_LYTTR"/>
    <property type="match status" value="1"/>
</dbReference>
<name>A0ABV9QN55_9FIRM</name>
<organism evidence="2 3">
    <name type="scientific">Filifactor villosus</name>
    <dbReference type="NCBI Taxonomy" id="29374"/>
    <lineage>
        <taxon>Bacteria</taxon>
        <taxon>Bacillati</taxon>
        <taxon>Bacillota</taxon>
        <taxon>Clostridia</taxon>
        <taxon>Peptostreptococcales</taxon>
        <taxon>Filifactoraceae</taxon>
        <taxon>Filifactor</taxon>
    </lineage>
</organism>
<comment type="caution">
    <text evidence="2">The sequence shown here is derived from an EMBL/GenBank/DDBJ whole genome shotgun (WGS) entry which is preliminary data.</text>
</comment>
<keyword evidence="2" id="KW-0238">DNA-binding</keyword>
<dbReference type="InterPro" id="IPR046947">
    <property type="entry name" value="LytR-like"/>
</dbReference>
<evidence type="ECO:0000313" key="2">
    <source>
        <dbReference type="EMBL" id="MFC4804141.1"/>
    </source>
</evidence>
<keyword evidence="3" id="KW-1185">Reference proteome</keyword>
<dbReference type="GO" id="GO:0003677">
    <property type="term" value="F:DNA binding"/>
    <property type="evidence" value="ECO:0007669"/>
    <property type="project" value="UniProtKB-KW"/>
</dbReference>
<evidence type="ECO:0000259" key="1">
    <source>
        <dbReference type="PROSITE" id="PS50930"/>
    </source>
</evidence>
<dbReference type="Gene3D" id="2.40.50.1020">
    <property type="entry name" value="LytTr DNA-binding domain"/>
    <property type="match status" value="1"/>
</dbReference>
<accession>A0ABV9QN55</accession>
<gene>
    <name evidence="2" type="ORF">ACFO4R_03520</name>
</gene>
<dbReference type="InterPro" id="IPR007492">
    <property type="entry name" value="LytTR_DNA-bd_dom"/>
</dbReference>
<proteinExistence type="predicted"/>
<dbReference type="EMBL" id="JBHSHL010000013">
    <property type="protein sequence ID" value="MFC4804141.1"/>
    <property type="molecule type" value="Genomic_DNA"/>
</dbReference>
<dbReference type="RefSeq" id="WP_379787634.1">
    <property type="nucleotide sequence ID" value="NZ_JBHSHL010000013.1"/>
</dbReference>
<sequence length="147" mass="17418">MKIQFLNDKYADDIVVTVSAKEYDVKVEKIINLLGKMNQGEEKLVVEKEEKIYLLKEDEIYSFFSQDGRIYAKTKEDTFITRERLYEIEERLEGKFIRISKSVLVNKNYIRSLEMEFNGKMILYLDNGEAEYTSRSYLKKIKQSLGL</sequence>
<evidence type="ECO:0000313" key="3">
    <source>
        <dbReference type="Proteomes" id="UP001595916"/>
    </source>
</evidence>